<evidence type="ECO:0000313" key="4">
    <source>
        <dbReference type="Proteomes" id="UP000002051"/>
    </source>
</evidence>
<keyword evidence="1" id="KW-0732">Signal</keyword>
<feature type="chain" id="PRO_5014499651" description="Transmembrane protein" evidence="1">
    <location>
        <begin position="17"/>
        <end position="51"/>
    </location>
</feature>
<name>A0A072UI77_MEDTR</name>
<evidence type="ECO:0008006" key="5">
    <source>
        <dbReference type="Google" id="ProtNLM"/>
    </source>
</evidence>
<proteinExistence type="predicted"/>
<dbReference type="Proteomes" id="UP000002051">
    <property type="component" value="Chromosome 6"/>
</dbReference>
<dbReference type="EnsemblPlants" id="KEH25515">
    <property type="protein sequence ID" value="KEH25515"/>
    <property type="gene ID" value="MTR_6g025740"/>
</dbReference>
<reference evidence="2 4" key="2">
    <citation type="journal article" date="2014" name="BMC Genomics">
        <title>An improved genome release (version Mt4.0) for the model legume Medicago truncatula.</title>
        <authorList>
            <person name="Tang H."/>
            <person name="Krishnakumar V."/>
            <person name="Bidwell S."/>
            <person name="Rosen B."/>
            <person name="Chan A."/>
            <person name="Zhou S."/>
            <person name="Gentzbittel L."/>
            <person name="Childs K.L."/>
            <person name="Yandell M."/>
            <person name="Gundlach H."/>
            <person name="Mayer K.F."/>
            <person name="Schwartz D.C."/>
            <person name="Town C.D."/>
        </authorList>
    </citation>
    <scope>GENOME REANNOTATION</scope>
    <source>
        <strain evidence="2">A17</strain>
        <strain evidence="3 4">cv. Jemalong A17</strain>
    </source>
</reference>
<gene>
    <name evidence="2" type="ordered locus">MTR_6g025740</name>
</gene>
<dbReference type="EMBL" id="CM001222">
    <property type="protein sequence ID" value="KEH25515.1"/>
    <property type="molecule type" value="Genomic_DNA"/>
</dbReference>
<organism evidence="2 4">
    <name type="scientific">Medicago truncatula</name>
    <name type="common">Barrel medic</name>
    <name type="synonym">Medicago tribuloides</name>
    <dbReference type="NCBI Taxonomy" id="3880"/>
    <lineage>
        <taxon>Eukaryota</taxon>
        <taxon>Viridiplantae</taxon>
        <taxon>Streptophyta</taxon>
        <taxon>Embryophyta</taxon>
        <taxon>Tracheophyta</taxon>
        <taxon>Spermatophyta</taxon>
        <taxon>Magnoliopsida</taxon>
        <taxon>eudicotyledons</taxon>
        <taxon>Gunneridae</taxon>
        <taxon>Pentapetalae</taxon>
        <taxon>rosids</taxon>
        <taxon>fabids</taxon>
        <taxon>Fabales</taxon>
        <taxon>Fabaceae</taxon>
        <taxon>Papilionoideae</taxon>
        <taxon>50 kb inversion clade</taxon>
        <taxon>NPAAA clade</taxon>
        <taxon>Hologalegina</taxon>
        <taxon>IRL clade</taxon>
        <taxon>Trifolieae</taxon>
        <taxon>Medicago</taxon>
    </lineage>
</organism>
<dbReference type="AlphaFoldDB" id="A0A072UI77"/>
<protein>
    <recommendedName>
        <fullName evidence="5">Transmembrane protein</fullName>
    </recommendedName>
</protein>
<evidence type="ECO:0000313" key="2">
    <source>
        <dbReference type="EMBL" id="KEH25515.1"/>
    </source>
</evidence>
<reference evidence="3" key="3">
    <citation type="submission" date="2015-04" db="UniProtKB">
        <authorList>
            <consortium name="EnsemblPlants"/>
        </authorList>
    </citation>
    <scope>IDENTIFICATION</scope>
    <source>
        <strain evidence="3">cv. Jemalong A17</strain>
    </source>
</reference>
<sequence length="51" mass="5976">MMFLTVFLLVLSLLYAKPLNQMHHLHLFNMFMLFLAKVVSLDSPMKPLLID</sequence>
<dbReference type="HOGENOM" id="CLU_3109453_0_0_1"/>
<evidence type="ECO:0000256" key="1">
    <source>
        <dbReference type="SAM" id="SignalP"/>
    </source>
</evidence>
<evidence type="ECO:0000313" key="3">
    <source>
        <dbReference type="EnsemblPlants" id="KEH25515"/>
    </source>
</evidence>
<reference evidence="2 4" key="1">
    <citation type="journal article" date="2011" name="Nature">
        <title>The Medicago genome provides insight into the evolution of rhizobial symbioses.</title>
        <authorList>
            <person name="Young N.D."/>
            <person name="Debelle F."/>
            <person name="Oldroyd G.E."/>
            <person name="Geurts R."/>
            <person name="Cannon S.B."/>
            <person name="Udvardi M.K."/>
            <person name="Benedito V.A."/>
            <person name="Mayer K.F."/>
            <person name="Gouzy J."/>
            <person name="Schoof H."/>
            <person name="Van de Peer Y."/>
            <person name="Proost S."/>
            <person name="Cook D.R."/>
            <person name="Meyers B.C."/>
            <person name="Spannagl M."/>
            <person name="Cheung F."/>
            <person name="De Mita S."/>
            <person name="Krishnakumar V."/>
            <person name="Gundlach H."/>
            <person name="Zhou S."/>
            <person name="Mudge J."/>
            <person name="Bharti A.K."/>
            <person name="Murray J.D."/>
            <person name="Naoumkina M.A."/>
            <person name="Rosen B."/>
            <person name="Silverstein K.A."/>
            <person name="Tang H."/>
            <person name="Rombauts S."/>
            <person name="Zhao P.X."/>
            <person name="Zhou P."/>
            <person name="Barbe V."/>
            <person name="Bardou P."/>
            <person name="Bechner M."/>
            <person name="Bellec A."/>
            <person name="Berger A."/>
            <person name="Berges H."/>
            <person name="Bidwell S."/>
            <person name="Bisseling T."/>
            <person name="Choisne N."/>
            <person name="Couloux A."/>
            <person name="Denny R."/>
            <person name="Deshpande S."/>
            <person name="Dai X."/>
            <person name="Doyle J.J."/>
            <person name="Dudez A.M."/>
            <person name="Farmer A.D."/>
            <person name="Fouteau S."/>
            <person name="Franken C."/>
            <person name="Gibelin C."/>
            <person name="Gish J."/>
            <person name="Goldstein S."/>
            <person name="Gonzalez A.J."/>
            <person name="Green P.J."/>
            <person name="Hallab A."/>
            <person name="Hartog M."/>
            <person name="Hua A."/>
            <person name="Humphray S.J."/>
            <person name="Jeong D.H."/>
            <person name="Jing Y."/>
            <person name="Jocker A."/>
            <person name="Kenton S.M."/>
            <person name="Kim D.J."/>
            <person name="Klee K."/>
            <person name="Lai H."/>
            <person name="Lang C."/>
            <person name="Lin S."/>
            <person name="Macmil S.L."/>
            <person name="Magdelenat G."/>
            <person name="Matthews L."/>
            <person name="McCorrison J."/>
            <person name="Monaghan E.L."/>
            <person name="Mun J.H."/>
            <person name="Najar F.Z."/>
            <person name="Nicholson C."/>
            <person name="Noirot C."/>
            <person name="O'Bleness M."/>
            <person name="Paule C.R."/>
            <person name="Poulain J."/>
            <person name="Prion F."/>
            <person name="Qin B."/>
            <person name="Qu C."/>
            <person name="Retzel E.F."/>
            <person name="Riddle C."/>
            <person name="Sallet E."/>
            <person name="Samain S."/>
            <person name="Samson N."/>
            <person name="Sanders I."/>
            <person name="Saurat O."/>
            <person name="Scarpelli C."/>
            <person name="Schiex T."/>
            <person name="Segurens B."/>
            <person name="Severin A.J."/>
            <person name="Sherrier D.J."/>
            <person name="Shi R."/>
            <person name="Sims S."/>
            <person name="Singer S.R."/>
            <person name="Sinharoy S."/>
            <person name="Sterck L."/>
            <person name="Viollet A."/>
            <person name="Wang B.B."/>
            <person name="Wang K."/>
            <person name="Wang M."/>
            <person name="Wang X."/>
            <person name="Warfsmann J."/>
            <person name="Weissenbach J."/>
            <person name="White D.D."/>
            <person name="White J.D."/>
            <person name="Wiley G.B."/>
            <person name="Wincker P."/>
            <person name="Xing Y."/>
            <person name="Yang L."/>
            <person name="Yao Z."/>
            <person name="Ying F."/>
            <person name="Zhai J."/>
            <person name="Zhou L."/>
            <person name="Zuber A."/>
            <person name="Denarie J."/>
            <person name="Dixon R.A."/>
            <person name="May G.D."/>
            <person name="Schwartz D.C."/>
            <person name="Rogers J."/>
            <person name="Quetier F."/>
            <person name="Town C.D."/>
            <person name="Roe B.A."/>
        </authorList>
    </citation>
    <scope>NUCLEOTIDE SEQUENCE [LARGE SCALE GENOMIC DNA]</scope>
    <source>
        <strain evidence="2">A17</strain>
        <strain evidence="3 4">cv. Jemalong A17</strain>
    </source>
</reference>
<keyword evidence="4" id="KW-1185">Reference proteome</keyword>
<feature type="signal peptide" evidence="1">
    <location>
        <begin position="1"/>
        <end position="16"/>
    </location>
</feature>
<accession>A0A072UI77</accession>